<evidence type="ECO:0000313" key="3">
    <source>
        <dbReference type="EMBL" id="CEA15097.1"/>
    </source>
</evidence>
<evidence type="ECO:0000256" key="1">
    <source>
        <dbReference type="ARBA" id="ARBA00008558"/>
    </source>
</evidence>
<dbReference type="Proteomes" id="UP000032417">
    <property type="component" value="Chromosome 1"/>
</dbReference>
<dbReference type="InterPro" id="IPR010819">
    <property type="entry name" value="AGE/CE"/>
</dbReference>
<dbReference type="AlphaFoldDB" id="A0A098BZM0"/>
<accession>A0A098BZM0</accession>
<dbReference type="PANTHER" id="PTHR15108">
    <property type="entry name" value="N-ACYLGLUCOSAMINE-2-EPIMERASE"/>
    <property type="match status" value="1"/>
</dbReference>
<dbReference type="GO" id="GO:0005975">
    <property type="term" value="P:carbohydrate metabolic process"/>
    <property type="evidence" value="ECO:0007669"/>
    <property type="project" value="InterPro"/>
</dbReference>
<dbReference type="HOGENOM" id="CLU_046651_3_0_10"/>
<dbReference type="EMBL" id="LN515532">
    <property type="protein sequence ID" value="CEA15097.1"/>
    <property type="molecule type" value="Genomic_DNA"/>
</dbReference>
<organism evidence="3 4">
    <name type="scientific">Fermentimonas caenicola</name>
    <dbReference type="NCBI Taxonomy" id="1562970"/>
    <lineage>
        <taxon>Bacteria</taxon>
        <taxon>Pseudomonadati</taxon>
        <taxon>Bacteroidota</taxon>
        <taxon>Bacteroidia</taxon>
        <taxon>Bacteroidales</taxon>
        <taxon>Dysgonomonadaceae</taxon>
        <taxon>Fermentimonas</taxon>
    </lineage>
</organism>
<gene>
    <name evidence="3" type="ORF">ING2E5B_0328</name>
</gene>
<dbReference type="OrthoDB" id="5141876at2"/>
<dbReference type="Pfam" id="PF07221">
    <property type="entry name" value="GlcNAc_2-epim"/>
    <property type="match status" value="1"/>
</dbReference>
<evidence type="ECO:0000256" key="2">
    <source>
        <dbReference type="ARBA" id="ARBA00023235"/>
    </source>
</evidence>
<dbReference type="InterPro" id="IPR008928">
    <property type="entry name" value="6-hairpin_glycosidase_sf"/>
</dbReference>
<evidence type="ECO:0000313" key="4">
    <source>
        <dbReference type="Proteomes" id="UP000032417"/>
    </source>
</evidence>
<name>A0A098BZM0_9BACT</name>
<reference evidence="3 4" key="1">
    <citation type="submission" date="2014-08" db="EMBL/GenBank/DDBJ databases">
        <authorList>
            <person name="Wibberg D."/>
        </authorList>
    </citation>
    <scope>NUCLEOTIDE SEQUENCE [LARGE SCALE GENOMIC DNA]</scope>
    <source>
        <strain evidence="4">ING2-E5B</strain>
    </source>
</reference>
<dbReference type="STRING" id="1562970.ING2E5B_0328"/>
<dbReference type="Gene3D" id="1.50.10.10">
    <property type="match status" value="1"/>
</dbReference>
<proteinExistence type="inferred from homology"/>
<comment type="similarity">
    <text evidence="1">Belongs to the N-acylglucosamine 2-epimerase family.</text>
</comment>
<keyword evidence="4" id="KW-1185">Reference proteome</keyword>
<dbReference type="InterPro" id="IPR012341">
    <property type="entry name" value="6hp_glycosidase-like_sf"/>
</dbReference>
<sequence length="359" mass="41380">MVDSEGNGNPETERGLILNSRILWTFSSLYIKDRDERFLSVADRAYSYIEDNFIDTVYGGAVYTVDNTGNWINEIKSIYANSFLIYRLSEYVMATGNRSALEHAKNTFLRLEEHAHDTLYGGYGEIYNRDWSPVTDSSINEIGDAAKTMNTSLHIIEALTNLYRVWQSPVVKDRLQEMIILTLEKIINPETNRLYYFFDHDWKSITNIKSYGHDIECSWLMLEAAEVLGDIELIEKVEKASIAMAESTLEALNKNGSLTNESVDGVNSISLQWWVQAEAVVGFINAWELTKDDVWIDHALSAWKFTEENFVDKEYGEWFWEFGNDGQLNTTAPKISAWKCPYHNSRMSLEVLRRLSRYS</sequence>
<dbReference type="GO" id="GO:0016853">
    <property type="term" value="F:isomerase activity"/>
    <property type="evidence" value="ECO:0007669"/>
    <property type="project" value="UniProtKB-KW"/>
</dbReference>
<keyword evidence="2" id="KW-0413">Isomerase</keyword>
<dbReference type="KEGG" id="pbt:ING2E5B_0328"/>
<dbReference type="SUPFAM" id="SSF48208">
    <property type="entry name" value="Six-hairpin glycosidases"/>
    <property type="match status" value="1"/>
</dbReference>
<protein>
    <submittedName>
        <fullName evidence="3">N-acylglucosamine 2-epimerase</fullName>
    </submittedName>
</protein>